<dbReference type="NCBIfam" id="NF033510">
    <property type="entry name" value="Ca_tandemer"/>
    <property type="match status" value="1"/>
</dbReference>
<dbReference type="EMBL" id="AE016822">
    <property type="protein sequence ID" value="AAT88309.1"/>
    <property type="molecule type" value="Genomic_DNA"/>
</dbReference>
<dbReference type="RefSeq" id="WP_011185312.1">
    <property type="nucleotide sequence ID" value="NC_006087.1"/>
</dbReference>
<dbReference type="eggNOG" id="COG2931">
    <property type="taxonomic scope" value="Bacteria"/>
</dbReference>
<name>Q6AH36_LEIXX</name>
<feature type="transmembrane region" description="Helical" evidence="1">
    <location>
        <begin position="357"/>
        <end position="377"/>
    </location>
</feature>
<evidence type="ECO:0000313" key="3">
    <source>
        <dbReference type="EMBL" id="AAT88309.1"/>
    </source>
</evidence>
<dbReference type="InterPro" id="IPR013783">
    <property type="entry name" value="Ig-like_fold"/>
</dbReference>
<feature type="domain" description="Bacterial Ig-like" evidence="2">
    <location>
        <begin position="56"/>
        <end position="134"/>
    </location>
</feature>
<keyword evidence="1" id="KW-0812">Transmembrane</keyword>
<dbReference type="InterPro" id="IPR044016">
    <property type="entry name" value="Big_13"/>
</dbReference>
<gene>
    <name evidence="3" type="ordered locus">Lxx02770</name>
</gene>
<dbReference type="AlphaFoldDB" id="Q6AH36"/>
<evidence type="ECO:0000259" key="2">
    <source>
        <dbReference type="Pfam" id="PF19077"/>
    </source>
</evidence>
<proteinExistence type="predicted"/>
<protein>
    <submittedName>
        <fullName evidence="3">Hemagglutinin/hemolysin-related protein</fullName>
    </submittedName>
</protein>
<dbReference type="GO" id="GO:0005975">
    <property type="term" value="P:carbohydrate metabolic process"/>
    <property type="evidence" value="ECO:0007669"/>
    <property type="project" value="UniProtKB-ARBA"/>
</dbReference>
<feature type="domain" description="Bacterial Ig-like" evidence="2">
    <location>
        <begin position="246"/>
        <end position="306"/>
    </location>
</feature>
<evidence type="ECO:0000313" key="4">
    <source>
        <dbReference type="Proteomes" id="UP000001306"/>
    </source>
</evidence>
<reference evidence="3 4" key="1">
    <citation type="journal article" date="2004" name="Mol. Plant Microbe Interact.">
        <title>The genome sequence of the Gram-positive sugarcane pathogen Leifsonia xyli subsp. xyli.</title>
        <authorList>
            <person name="Monteiro-Vitorello C.B."/>
            <person name="Camargo L.E.A."/>
            <person name="Van Sluys M.A."/>
            <person name="Kitajima J.P."/>
            <person name="Truffi D."/>
            <person name="do Amaral A.M."/>
            <person name="Harakava R."/>
            <person name="de Oliveira J.C.F."/>
            <person name="Wood D."/>
            <person name="de Oliveira M.C."/>
            <person name="Miyaki C.Y."/>
            <person name="Takita M.A."/>
            <person name="da Silva A.C.R."/>
            <person name="Furlan L.R."/>
            <person name="Carraro D.M."/>
            <person name="Camarotte G."/>
            <person name="Almeida N.F. Jr."/>
            <person name="Carrer H."/>
            <person name="Coutinho L.L."/>
            <person name="El-Dorry H.A."/>
            <person name="Ferro M.I.T."/>
            <person name="Gagliardi P.R."/>
            <person name="Giglioti E."/>
            <person name="Goldman M.H.S."/>
            <person name="Goldman G.H."/>
            <person name="Kimura E.T."/>
            <person name="Ferro E.S."/>
            <person name="Kuramae E.E."/>
            <person name="Lemos E.G.M."/>
            <person name="Lemos M.V.F."/>
            <person name="Mauro S.M.Z."/>
            <person name="Machado M.A."/>
            <person name="Marino C.L."/>
            <person name="Menck C.F."/>
            <person name="Nunes L.R."/>
            <person name="Oliveira R.C."/>
            <person name="Pereira G.G."/>
            <person name="Siqueira W."/>
            <person name="de Souza A.A."/>
            <person name="Tsai S.M."/>
            <person name="Zanca A.S."/>
            <person name="Simpson A.J.G."/>
            <person name="Brumbley S.M."/>
            <person name="Setubal J.C."/>
        </authorList>
    </citation>
    <scope>NUCLEOTIDE SEQUENCE [LARGE SCALE GENOMIC DNA]</scope>
    <source>
        <strain evidence="3 4">CTCB07</strain>
    </source>
</reference>
<dbReference type="Pfam" id="PF19077">
    <property type="entry name" value="Big_13"/>
    <property type="match status" value="3"/>
</dbReference>
<evidence type="ECO:0000256" key="1">
    <source>
        <dbReference type="SAM" id="Phobius"/>
    </source>
</evidence>
<dbReference type="Proteomes" id="UP000001306">
    <property type="component" value="Chromosome"/>
</dbReference>
<organism evidence="3 4">
    <name type="scientific">Leifsonia xyli subsp. xyli (strain CTCB07)</name>
    <dbReference type="NCBI Taxonomy" id="281090"/>
    <lineage>
        <taxon>Bacteria</taxon>
        <taxon>Bacillati</taxon>
        <taxon>Actinomycetota</taxon>
        <taxon>Actinomycetes</taxon>
        <taxon>Micrococcales</taxon>
        <taxon>Microbacteriaceae</taxon>
        <taxon>Leifsonia</taxon>
    </lineage>
</organism>
<keyword evidence="1" id="KW-1133">Transmembrane helix</keyword>
<keyword evidence="4" id="KW-1185">Reference proteome</keyword>
<keyword evidence="1" id="KW-0472">Membrane</keyword>
<dbReference type="HOGENOM" id="CLU_733166_0_0_11"/>
<accession>Q6AH36</accession>
<dbReference type="Gene3D" id="2.60.40.10">
    <property type="entry name" value="Immunoglobulins"/>
    <property type="match status" value="3"/>
</dbReference>
<dbReference type="KEGG" id="lxx:Lxx02770"/>
<feature type="domain" description="Bacterial Ig-like" evidence="2">
    <location>
        <begin position="152"/>
        <end position="226"/>
    </location>
</feature>
<sequence>MLLTSHPDPRLEFPGRRHLSILTAAALTLGLTVAGAAVAAPAAAPAIASPAEGSTISHPQPTIEGTAVPDAVIAVTFDAGTAAESTESTIASPAGEWSLIPDAPFSDGAHTVQATATLGGETGPASAPVAFTVDSAAPARPLIASPANGSTVADARPVLTGTAEPNATLVVHIDGVAAGEAPIESTGAWTFVPAAALANGPHTIQVVARDAAGNVSLPRVLSLTVDAPAPVAPVISTPAAGAVVPTGTPTIAVTIDGVTAGTTRADSAGLWSFVPSAALAEGVHTVRATAASDSGSVSDASDEVSFSIVSAVSSDGDDDGKTVPIGSDPVAGAPATIDTTAETGALARTGSTGALPLLGAGFALLLLGVGLTVAVRLRRAVSWRPRRGRPEMRYARISGLLSRVSPPRR</sequence>